<gene>
    <name evidence="12" type="ORF">AMPC_37360</name>
</gene>
<dbReference type="Pfam" id="PF00512">
    <property type="entry name" value="HisKA"/>
    <property type="match status" value="1"/>
</dbReference>
<accession>A0ABM7XFK2</accession>
<dbReference type="Gene3D" id="3.30.450.20">
    <property type="entry name" value="PAS domain"/>
    <property type="match status" value="1"/>
</dbReference>
<dbReference type="SUPFAM" id="SSF52172">
    <property type="entry name" value="CheY-like"/>
    <property type="match status" value="1"/>
</dbReference>
<evidence type="ECO:0000259" key="9">
    <source>
        <dbReference type="PROSITE" id="PS50110"/>
    </source>
</evidence>
<dbReference type="InterPro" id="IPR029016">
    <property type="entry name" value="GAF-like_dom_sf"/>
</dbReference>
<dbReference type="Gene3D" id="3.30.565.10">
    <property type="entry name" value="Histidine kinase-like ATPase, C-terminal domain"/>
    <property type="match status" value="1"/>
</dbReference>
<feature type="domain" description="Response regulatory" evidence="9">
    <location>
        <begin position="583"/>
        <end position="694"/>
    </location>
</feature>
<dbReference type="InterPro" id="IPR001789">
    <property type="entry name" value="Sig_transdc_resp-reg_receiver"/>
</dbReference>
<dbReference type="InterPro" id="IPR000014">
    <property type="entry name" value="PAS"/>
</dbReference>
<keyword evidence="13" id="KW-1185">Reference proteome</keyword>
<dbReference type="EC" id="2.7.13.3" evidence="2"/>
<comment type="catalytic activity">
    <reaction evidence="1">
        <text>ATP + protein L-histidine = ADP + protein N-phospho-L-histidine.</text>
        <dbReference type="EC" id="2.7.13.3"/>
    </reaction>
</comment>
<dbReference type="PRINTS" id="PR00344">
    <property type="entry name" value="BCTRLSENSOR"/>
</dbReference>
<dbReference type="PROSITE" id="PS50112">
    <property type="entry name" value="PAS"/>
    <property type="match status" value="1"/>
</dbReference>
<keyword evidence="3 6" id="KW-0597">Phosphoprotein</keyword>
<evidence type="ECO:0000256" key="5">
    <source>
        <dbReference type="ARBA" id="ARBA00022777"/>
    </source>
</evidence>
<dbReference type="Gene3D" id="3.40.50.2300">
    <property type="match status" value="1"/>
</dbReference>
<dbReference type="Pfam" id="PF00072">
    <property type="entry name" value="Response_reg"/>
    <property type="match status" value="1"/>
</dbReference>
<dbReference type="Gene3D" id="3.30.450.40">
    <property type="match status" value="1"/>
</dbReference>
<dbReference type="InterPro" id="IPR003661">
    <property type="entry name" value="HisK_dim/P_dom"/>
</dbReference>
<reference evidence="13" key="1">
    <citation type="journal article" date="2022" name="Int. J. Syst. Evol. Microbiol.">
        <title>Anaeromyxobacter oryzae sp. nov., Anaeromyxobacter diazotrophicus sp. nov. and Anaeromyxobacter paludicola sp. nov., isolated from paddy soils.</title>
        <authorList>
            <person name="Itoh H."/>
            <person name="Xu Z."/>
            <person name="Mise K."/>
            <person name="Masuda Y."/>
            <person name="Ushijima N."/>
            <person name="Hayakawa C."/>
            <person name="Shiratori Y."/>
            <person name="Senoo K."/>
        </authorList>
    </citation>
    <scope>NUCLEOTIDE SEQUENCE [LARGE SCALE GENOMIC DNA]</scope>
    <source>
        <strain evidence="13">Red630</strain>
    </source>
</reference>
<dbReference type="InterPro" id="IPR013655">
    <property type="entry name" value="PAS_fold_3"/>
</dbReference>
<dbReference type="InterPro" id="IPR036890">
    <property type="entry name" value="HATPase_C_sf"/>
</dbReference>
<feature type="region of interest" description="Disordered" evidence="7">
    <location>
        <begin position="1"/>
        <end position="33"/>
    </location>
</feature>
<dbReference type="RefSeq" id="WP_248343125.1">
    <property type="nucleotide sequence ID" value="NZ_AP025592.1"/>
</dbReference>
<evidence type="ECO:0000313" key="13">
    <source>
        <dbReference type="Proteomes" id="UP001162734"/>
    </source>
</evidence>
<dbReference type="InterPro" id="IPR001610">
    <property type="entry name" value="PAC"/>
</dbReference>
<evidence type="ECO:0000259" key="11">
    <source>
        <dbReference type="PROSITE" id="PS50113"/>
    </source>
</evidence>
<name>A0ABM7XFK2_9BACT</name>
<organism evidence="12 13">
    <name type="scientific">Anaeromyxobacter paludicola</name>
    <dbReference type="NCBI Taxonomy" id="2918171"/>
    <lineage>
        <taxon>Bacteria</taxon>
        <taxon>Pseudomonadati</taxon>
        <taxon>Myxococcota</taxon>
        <taxon>Myxococcia</taxon>
        <taxon>Myxococcales</taxon>
        <taxon>Cystobacterineae</taxon>
        <taxon>Anaeromyxobacteraceae</taxon>
        <taxon>Anaeromyxobacter</taxon>
    </lineage>
</organism>
<evidence type="ECO:0000256" key="2">
    <source>
        <dbReference type="ARBA" id="ARBA00012438"/>
    </source>
</evidence>
<proteinExistence type="predicted"/>
<evidence type="ECO:0000256" key="1">
    <source>
        <dbReference type="ARBA" id="ARBA00000085"/>
    </source>
</evidence>
<evidence type="ECO:0000256" key="4">
    <source>
        <dbReference type="ARBA" id="ARBA00022679"/>
    </source>
</evidence>
<dbReference type="InterPro" id="IPR003018">
    <property type="entry name" value="GAF"/>
</dbReference>
<dbReference type="SUPFAM" id="SSF55785">
    <property type="entry name" value="PYP-like sensor domain (PAS domain)"/>
    <property type="match status" value="1"/>
</dbReference>
<dbReference type="SUPFAM" id="SSF55781">
    <property type="entry name" value="GAF domain-like"/>
    <property type="match status" value="1"/>
</dbReference>
<feature type="domain" description="Histidine kinase" evidence="8">
    <location>
        <begin position="339"/>
        <end position="561"/>
    </location>
</feature>
<dbReference type="SMART" id="SM00065">
    <property type="entry name" value="GAF"/>
    <property type="match status" value="1"/>
</dbReference>
<dbReference type="InterPro" id="IPR003594">
    <property type="entry name" value="HATPase_dom"/>
</dbReference>
<keyword evidence="5" id="KW-0418">Kinase</keyword>
<dbReference type="SMART" id="SM00448">
    <property type="entry name" value="REC"/>
    <property type="match status" value="1"/>
</dbReference>
<dbReference type="PANTHER" id="PTHR43065:SF42">
    <property type="entry name" value="TWO-COMPONENT SENSOR PPRA"/>
    <property type="match status" value="1"/>
</dbReference>
<dbReference type="InterPro" id="IPR011006">
    <property type="entry name" value="CheY-like_superfamily"/>
</dbReference>
<evidence type="ECO:0000256" key="3">
    <source>
        <dbReference type="ARBA" id="ARBA00022553"/>
    </source>
</evidence>
<keyword evidence="4" id="KW-0808">Transferase</keyword>
<dbReference type="SMART" id="SM00387">
    <property type="entry name" value="HATPase_c"/>
    <property type="match status" value="1"/>
</dbReference>
<dbReference type="EMBL" id="AP025592">
    <property type="protein sequence ID" value="BDG10623.1"/>
    <property type="molecule type" value="Genomic_DNA"/>
</dbReference>
<evidence type="ECO:0000259" key="8">
    <source>
        <dbReference type="PROSITE" id="PS50109"/>
    </source>
</evidence>
<dbReference type="CDD" id="cd00130">
    <property type="entry name" value="PAS"/>
    <property type="match status" value="1"/>
</dbReference>
<feature type="compositionally biased region" description="Pro residues" evidence="7">
    <location>
        <begin position="1"/>
        <end position="15"/>
    </location>
</feature>
<evidence type="ECO:0000256" key="7">
    <source>
        <dbReference type="SAM" id="MobiDB-lite"/>
    </source>
</evidence>
<sequence>MGAPIGEPPSRPAGPPAAGEADRGATGPSGSPDAEAVRAAVAAAARGLSVTGEAFFRNLVLHLAQAIGADYVVAGELLPGDSQVRSLAFCLDGALQENVTYGLAGTPCAGVLSGRTCAWNGGVQEAFPADAMLGDLGAHAYVGTPLRDTAGKPVGLLAALFRRPQPDFATASALLEIFAARAGAELQRQQHERESVAARERLALALWSSDLTFWDWDLRAGRAVVDDRWARMLGFEPDELQPDWSVLVGRAHPEDREHLLRTTREQLAHGPHLDVTYRLQAKDGSWVWVRSRAKVVERDARGEPLRVVGTNRDVTAEKRLEEQLLHSQKMEAVGQLAGGVAHDFNNLLTSILSAAEFAAESLPAGAPALEDIAIVREAGQRAAQLTRQLLAFARRQPLEPQVVDLRASLVATEKLLRRMLGEDVELVVWPDAELWPVRLDPAQFQQVIVNLAVNARAAMPGGGQLTVEAHDATLDAAAAAALDLAPGDYVHVLVTDTGHGMAPEVLERVFEPFFTTREPGKGTGLGLASAYGTVAQAGGQLRAESAPGVGSVFHIYLPRCHETPPAASAPPPAEPGARGGGETVLLVEDDPLVLQVNGRGLQARGYRVLPCRDPEEALARAAEAGPIDLLVTDVVMPRLSGPDLARRVGEARRGLRVLFVSGYSGGRLAGSARRRFLAKPFTPDELAERVREALDGPP</sequence>
<dbReference type="PROSITE" id="PS50110">
    <property type="entry name" value="RESPONSE_REGULATORY"/>
    <property type="match status" value="1"/>
</dbReference>
<dbReference type="InterPro" id="IPR036097">
    <property type="entry name" value="HisK_dim/P_sf"/>
</dbReference>
<evidence type="ECO:0000313" key="12">
    <source>
        <dbReference type="EMBL" id="BDG10623.1"/>
    </source>
</evidence>
<dbReference type="SUPFAM" id="SSF47384">
    <property type="entry name" value="Homodimeric domain of signal transducing histidine kinase"/>
    <property type="match status" value="1"/>
</dbReference>
<dbReference type="InterPro" id="IPR000700">
    <property type="entry name" value="PAS-assoc_C"/>
</dbReference>
<feature type="region of interest" description="Disordered" evidence="7">
    <location>
        <begin position="563"/>
        <end position="582"/>
    </location>
</feature>
<dbReference type="PROSITE" id="PS50109">
    <property type="entry name" value="HIS_KIN"/>
    <property type="match status" value="1"/>
</dbReference>
<dbReference type="SUPFAM" id="SSF55874">
    <property type="entry name" value="ATPase domain of HSP90 chaperone/DNA topoisomerase II/histidine kinase"/>
    <property type="match status" value="1"/>
</dbReference>
<dbReference type="InterPro" id="IPR004358">
    <property type="entry name" value="Sig_transdc_His_kin-like_C"/>
</dbReference>
<evidence type="ECO:0000259" key="10">
    <source>
        <dbReference type="PROSITE" id="PS50112"/>
    </source>
</evidence>
<protein>
    <recommendedName>
        <fullName evidence="2">histidine kinase</fullName>
        <ecNumber evidence="2">2.7.13.3</ecNumber>
    </recommendedName>
</protein>
<dbReference type="Proteomes" id="UP001162734">
    <property type="component" value="Chromosome"/>
</dbReference>
<dbReference type="Gene3D" id="1.10.287.130">
    <property type="match status" value="1"/>
</dbReference>
<dbReference type="InterPro" id="IPR035965">
    <property type="entry name" value="PAS-like_dom_sf"/>
</dbReference>
<dbReference type="PROSITE" id="PS50113">
    <property type="entry name" value="PAC"/>
    <property type="match status" value="1"/>
</dbReference>
<feature type="domain" description="PAS" evidence="10">
    <location>
        <begin position="198"/>
        <end position="270"/>
    </location>
</feature>
<dbReference type="PANTHER" id="PTHR43065">
    <property type="entry name" value="SENSOR HISTIDINE KINASE"/>
    <property type="match status" value="1"/>
</dbReference>
<feature type="modified residue" description="4-aspartylphosphate" evidence="6">
    <location>
        <position position="633"/>
    </location>
</feature>
<dbReference type="CDD" id="cd00082">
    <property type="entry name" value="HisKA"/>
    <property type="match status" value="1"/>
</dbReference>
<dbReference type="SMART" id="SM00086">
    <property type="entry name" value="PAC"/>
    <property type="match status" value="1"/>
</dbReference>
<dbReference type="InterPro" id="IPR005467">
    <property type="entry name" value="His_kinase_dom"/>
</dbReference>
<feature type="domain" description="PAC" evidence="11">
    <location>
        <begin position="273"/>
        <end position="326"/>
    </location>
</feature>
<dbReference type="NCBIfam" id="TIGR00229">
    <property type="entry name" value="sensory_box"/>
    <property type="match status" value="1"/>
</dbReference>
<dbReference type="Pfam" id="PF08447">
    <property type="entry name" value="PAS_3"/>
    <property type="match status" value="1"/>
</dbReference>
<dbReference type="SMART" id="SM00388">
    <property type="entry name" value="HisKA"/>
    <property type="match status" value="1"/>
</dbReference>
<evidence type="ECO:0000256" key="6">
    <source>
        <dbReference type="PROSITE-ProRule" id="PRU00169"/>
    </source>
</evidence>
<dbReference type="Pfam" id="PF02518">
    <property type="entry name" value="HATPase_c"/>
    <property type="match status" value="1"/>
</dbReference>